<name>A0ABX7B8L1_9PROT</name>
<keyword evidence="1" id="KW-1133">Transmembrane helix</keyword>
<dbReference type="EMBL" id="CP067420">
    <property type="protein sequence ID" value="QQP90711.1"/>
    <property type="molecule type" value="Genomic_DNA"/>
</dbReference>
<feature type="transmembrane region" description="Helical" evidence="1">
    <location>
        <begin position="126"/>
        <end position="148"/>
    </location>
</feature>
<feature type="domain" description="Sulfatase N-terminal" evidence="2">
    <location>
        <begin position="316"/>
        <end position="479"/>
    </location>
</feature>
<dbReference type="InterPro" id="IPR017850">
    <property type="entry name" value="Alkaline_phosphatase_core_sf"/>
</dbReference>
<evidence type="ECO:0000256" key="1">
    <source>
        <dbReference type="SAM" id="Phobius"/>
    </source>
</evidence>
<accession>A0ABX7B8L1</accession>
<gene>
    <name evidence="3" type="ORF">IGS68_05600</name>
</gene>
<feature type="transmembrane region" description="Helical" evidence="1">
    <location>
        <begin position="70"/>
        <end position="89"/>
    </location>
</feature>
<dbReference type="RefSeq" id="WP_201077982.1">
    <property type="nucleotide sequence ID" value="NZ_CP067420.1"/>
</dbReference>
<sequence>MAPVSDGSPRVTFISTFRFLLAGAYLGLLLNMPNWTGDLLGPDHVSPSLEVAAIFGLLALASAARGRAGRGLTSALAAAALLLGALRLADISSHMLIGRPVNLSLDLMLLPAILEVLAGAASVPELVAAAVAVPAILAVLFLLNLWAIRTAARFLERRPNRLFFAGALCALAVPALFGLRPYAPLDQGSVALLRWQVSQAAQASALRAEHLAGFRTDPFAGLSDDAVLAHLGRRDVYVMFFESYGETVLVDPRYRSVIEPTLADFDRALSEEGFGVRSGLIESPIRGGQSWLAHGTFLSGARLGDQGLYNLMLESGRQSLTHYFRRAGYETMAVMPALSRAWPEGGFWGFDRIWSTDDMGYAGPPFGWAAIPDQYTLDFIHRRKLRQRDRPLFIEYALISSHGPWEPLPPLLDDWESIGDGSVFDGMAPPLPADRQGWSGMTRNYADSVDYTLKVLRDYITRYIADDALIIVLGDHQPAPLITGDGASRSVPIHVISRDPELLAPFEEWGFTPGTIPEADRPPVPMERFRDRFLAAFSARETG</sequence>
<evidence type="ECO:0000313" key="4">
    <source>
        <dbReference type="Proteomes" id="UP000595197"/>
    </source>
</evidence>
<dbReference type="InterPro" id="IPR000917">
    <property type="entry name" value="Sulfatase_N"/>
</dbReference>
<keyword evidence="1" id="KW-0472">Membrane</keyword>
<evidence type="ECO:0000313" key="3">
    <source>
        <dbReference type="EMBL" id="QQP90711.1"/>
    </source>
</evidence>
<dbReference type="SUPFAM" id="SSF53649">
    <property type="entry name" value="Alkaline phosphatase-like"/>
    <property type="match status" value="1"/>
</dbReference>
<dbReference type="Proteomes" id="UP000595197">
    <property type="component" value="Chromosome"/>
</dbReference>
<keyword evidence="1" id="KW-0812">Transmembrane</keyword>
<proteinExistence type="predicted"/>
<keyword evidence="4" id="KW-1185">Reference proteome</keyword>
<feature type="transmembrane region" description="Helical" evidence="1">
    <location>
        <begin position="12"/>
        <end position="32"/>
    </location>
</feature>
<dbReference type="Gene3D" id="3.40.720.10">
    <property type="entry name" value="Alkaline Phosphatase, subunit A"/>
    <property type="match status" value="1"/>
</dbReference>
<dbReference type="Pfam" id="PF00884">
    <property type="entry name" value="Sulfatase"/>
    <property type="match status" value="1"/>
</dbReference>
<evidence type="ECO:0000259" key="2">
    <source>
        <dbReference type="Pfam" id="PF00884"/>
    </source>
</evidence>
<feature type="transmembrane region" description="Helical" evidence="1">
    <location>
        <begin position="160"/>
        <end position="179"/>
    </location>
</feature>
<feature type="transmembrane region" description="Helical" evidence="1">
    <location>
        <begin position="44"/>
        <end position="64"/>
    </location>
</feature>
<organism evidence="3 4">
    <name type="scientific">Skermanella cutis</name>
    <dbReference type="NCBI Taxonomy" id="2775420"/>
    <lineage>
        <taxon>Bacteria</taxon>
        <taxon>Pseudomonadati</taxon>
        <taxon>Pseudomonadota</taxon>
        <taxon>Alphaproteobacteria</taxon>
        <taxon>Rhodospirillales</taxon>
        <taxon>Azospirillaceae</taxon>
        <taxon>Skermanella</taxon>
    </lineage>
</organism>
<protein>
    <submittedName>
        <fullName evidence="3">Sulfatase-like hydrolase/transferase</fullName>
    </submittedName>
</protein>
<reference evidence="3" key="1">
    <citation type="submission" date="2021-02" db="EMBL/GenBank/DDBJ databases">
        <title>Skermanella TT6 skin isolate.</title>
        <authorList>
            <person name="Lee K."/>
            <person name="Ganzorig M."/>
        </authorList>
    </citation>
    <scope>NUCLEOTIDE SEQUENCE</scope>
    <source>
        <strain evidence="3">TT6</strain>
    </source>
</reference>